<comment type="caution">
    <text evidence="1">The sequence shown here is derived from an EMBL/GenBank/DDBJ whole genome shotgun (WGS) entry which is preliminary data.</text>
</comment>
<accession>A0ABQ6TL36</accession>
<dbReference type="EMBL" id="VZRA01000005">
    <property type="protein sequence ID" value="KAB0668815.1"/>
    <property type="molecule type" value="Genomic_DNA"/>
</dbReference>
<name>A0ABQ6TL36_9BACT</name>
<proteinExistence type="predicted"/>
<gene>
    <name evidence="1" type="ORF">F6V30_15005</name>
</gene>
<reference evidence="1 2" key="1">
    <citation type="journal article" date="2020" name="Microorganisms">
        <title>Description of Three Novel Members in the Family Geobacteraceae, Oryzomonas japonicum gen. nov., sp. nov., Oryzomonas sagensis sp. nov., and Oryzomonas ruber sp. nov.</title>
        <authorList>
            <person name="Xu Z."/>
            <person name="Masuda Y."/>
            <person name="Hayakawa C."/>
            <person name="Ushijima N."/>
            <person name="Kawano K."/>
            <person name="Shiratori Y."/>
            <person name="Senoo K."/>
            <person name="Itoh H."/>
        </authorList>
    </citation>
    <scope>NUCLEOTIDE SEQUENCE [LARGE SCALE GENOMIC DNA]</scope>
    <source>
        <strain evidence="1 2">Red100</strain>
    </source>
</reference>
<evidence type="ECO:0000313" key="1">
    <source>
        <dbReference type="EMBL" id="KAB0668815.1"/>
    </source>
</evidence>
<dbReference type="Proteomes" id="UP000798046">
    <property type="component" value="Unassembled WGS sequence"/>
</dbReference>
<protein>
    <submittedName>
        <fullName evidence="1">GTPase-activating protein</fullName>
    </submittedName>
</protein>
<dbReference type="RefSeq" id="WP_151157773.1">
    <property type="nucleotide sequence ID" value="NZ_VZRA01000005.1"/>
</dbReference>
<organism evidence="1 2">
    <name type="scientific">Oryzomonas sagensis</name>
    <dbReference type="NCBI Taxonomy" id="2603857"/>
    <lineage>
        <taxon>Bacteria</taxon>
        <taxon>Pseudomonadati</taxon>
        <taxon>Thermodesulfobacteriota</taxon>
        <taxon>Desulfuromonadia</taxon>
        <taxon>Geobacterales</taxon>
        <taxon>Geobacteraceae</taxon>
        <taxon>Oryzomonas</taxon>
    </lineage>
</organism>
<keyword evidence="2" id="KW-1185">Reference proteome</keyword>
<sequence>MRFLPKANPLYEKIPARKVVPSEVLNKLAKGGFSGYLRYTDTDFEADCIFIKGALICVSSSDGEKERTGFEAFTLLFDKILSSGGEINIYRMTADLAVCAHALLLGGKLLHGSEVRQIDMKETLAQLRSQGLNGVVRFYTAERSAMIFYKDGQPIGYYHDEARTVEASPEESRTVAALPGALVDVCSTKPMEELLRYNLLKMVNLDKLWEAAKARQTILPKETHFEQQGAGAKAGLDDGRLQALVEDLKEIAAAYLSKEGRVAVERGLQKAGGNRILSDDEKSEAFITLFEGEARRIDSNTRIDEMIDLMRSEIAGRLAV</sequence>
<evidence type="ECO:0000313" key="2">
    <source>
        <dbReference type="Proteomes" id="UP000798046"/>
    </source>
</evidence>